<accession>A0A6L5YLW8</accession>
<proteinExistence type="predicted"/>
<dbReference type="NCBIfam" id="TIGR00765">
    <property type="entry name" value="yihY_not_rbn"/>
    <property type="match status" value="1"/>
</dbReference>
<gene>
    <name evidence="8" type="ORF">FYJ59_12110</name>
</gene>
<evidence type="ECO:0000256" key="4">
    <source>
        <dbReference type="ARBA" id="ARBA00022989"/>
    </source>
</evidence>
<protein>
    <submittedName>
        <fullName evidence="8">YihY/virulence factor BrkB family protein</fullName>
    </submittedName>
</protein>
<evidence type="ECO:0000256" key="3">
    <source>
        <dbReference type="ARBA" id="ARBA00022692"/>
    </source>
</evidence>
<dbReference type="InterPro" id="IPR017039">
    <property type="entry name" value="Virul_fac_BrkB"/>
</dbReference>
<dbReference type="Pfam" id="PF03631">
    <property type="entry name" value="Virul_fac_BrkB"/>
    <property type="match status" value="1"/>
</dbReference>
<evidence type="ECO:0000256" key="6">
    <source>
        <dbReference type="SAM" id="MobiDB-lite"/>
    </source>
</evidence>
<evidence type="ECO:0000256" key="1">
    <source>
        <dbReference type="ARBA" id="ARBA00004651"/>
    </source>
</evidence>
<dbReference type="PANTHER" id="PTHR30213">
    <property type="entry name" value="INNER MEMBRANE PROTEIN YHJD"/>
    <property type="match status" value="1"/>
</dbReference>
<evidence type="ECO:0000256" key="5">
    <source>
        <dbReference type="ARBA" id="ARBA00023136"/>
    </source>
</evidence>
<dbReference type="AlphaFoldDB" id="A0A6L5YLW8"/>
<feature type="compositionally biased region" description="Basic and acidic residues" evidence="6">
    <location>
        <begin position="303"/>
        <end position="321"/>
    </location>
</feature>
<dbReference type="GO" id="GO:0005886">
    <property type="term" value="C:plasma membrane"/>
    <property type="evidence" value="ECO:0007669"/>
    <property type="project" value="UniProtKB-SubCell"/>
</dbReference>
<dbReference type="EMBL" id="VUMU01000017">
    <property type="protein sequence ID" value="MST58973.1"/>
    <property type="molecule type" value="Genomic_DNA"/>
</dbReference>
<feature type="transmembrane region" description="Helical" evidence="7">
    <location>
        <begin position="21"/>
        <end position="49"/>
    </location>
</feature>
<evidence type="ECO:0000256" key="2">
    <source>
        <dbReference type="ARBA" id="ARBA00022475"/>
    </source>
</evidence>
<dbReference type="PIRSF" id="PIRSF035875">
    <property type="entry name" value="RNase_BN"/>
    <property type="match status" value="1"/>
</dbReference>
<evidence type="ECO:0000313" key="8">
    <source>
        <dbReference type="EMBL" id="MST58973.1"/>
    </source>
</evidence>
<feature type="region of interest" description="Disordered" evidence="6">
    <location>
        <begin position="299"/>
        <end position="321"/>
    </location>
</feature>
<reference evidence="8 9" key="1">
    <citation type="submission" date="2019-08" db="EMBL/GenBank/DDBJ databases">
        <title>In-depth cultivation of the pig gut microbiome towards novel bacterial diversity and tailored functional studies.</title>
        <authorList>
            <person name="Wylensek D."/>
            <person name="Hitch T.C.A."/>
            <person name="Clavel T."/>
        </authorList>
    </citation>
    <scope>NUCLEOTIDE SEQUENCE [LARGE SCALE GENOMIC DNA]</scope>
    <source>
        <strain evidence="8 9">WCA3-601-WT-6H</strain>
    </source>
</reference>
<comment type="subcellular location">
    <subcellularLocation>
        <location evidence="1">Cell membrane</location>
        <topology evidence="1">Multi-pass membrane protein</topology>
    </subcellularLocation>
</comment>
<keyword evidence="9" id="KW-1185">Reference proteome</keyword>
<feature type="transmembrane region" description="Helical" evidence="7">
    <location>
        <begin position="205"/>
        <end position="228"/>
    </location>
</feature>
<name>A0A6L5YLW8_9FIRM</name>
<keyword evidence="5 7" id="KW-0472">Membrane</keyword>
<keyword evidence="2" id="KW-1003">Cell membrane</keyword>
<organism evidence="8 9">
    <name type="scientific">Waltera intestinalis</name>
    <dbReference type="NCBI Taxonomy" id="2606635"/>
    <lineage>
        <taxon>Bacteria</taxon>
        <taxon>Bacillati</taxon>
        <taxon>Bacillota</taxon>
        <taxon>Clostridia</taxon>
        <taxon>Lachnospirales</taxon>
        <taxon>Lachnospiraceae</taxon>
        <taxon>Waltera</taxon>
    </lineage>
</organism>
<feature type="transmembrane region" description="Helical" evidence="7">
    <location>
        <begin position="170"/>
        <end position="193"/>
    </location>
</feature>
<keyword evidence="4 7" id="KW-1133">Transmembrane helix</keyword>
<dbReference type="Proteomes" id="UP000476055">
    <property type="component" value="Unassembled WGS sequence"/>
</dbReference>
<feature type="transmembrane region" description="Helical" evidence="7">
    <location>
        <begin position="85"/>
        <end position="106"/>
    </location>
</feature>
<dbReference type="PANTHER" id="PTHR30213:SF0">
    <property type="entry name" value="UPF0761 MEMBRANE PROTEIN YIHY"/>
    <property type="match status" value="1"/>
</dbReference>
<feature type="transmembrane region" description="Helical" evidence="7">
    <location>
        <begin position="127"/>
        <end position="150"/>
    </location>
</feature>
<comment type="caution">
    <text evidence="8">The sequence shown here is derived from an EMBL/GenBank/DDBJ whole genome shotgun (WGS) entry which is preliminary data.</text>
</comment>
<feature type="transmembrane region" description="Helical" evidence="7">
    <location>
        <begin position="234"/>
        <end position="261"/>
    </location>
</feature>
<sequence length="321" mass="36979">MLRTIISIWRDFSSQMKKQNISAYASSTAFFLFLSVIPMLMVVCAVIPYTPVTEQNLITALTDVTPDIADAMVESLVVDVYESSVGILPVALIAMVWSAAKGVMALMRGLNAVNGVDEKRNYFVIRFIASFYTLIMLVVLILSLFFMVFGNQLVDIALHRIPQLQMFVSLLMNFRFLFVWAVLILLFGLIYTYIPDTKLKFTEQVPGACFAAVVWSVFSWGFSMYVSYGNGYSIYGSLTIIVIIMLWMYFCMYIILIGAYLNRYFRPVNRVLVNHASSKSELARENRRRIREIKKIQRRKKHYTEIDRDPKEKDENLTDRN</sequence>
<dbReference type="RefSeq" id="WP_118552077.1">
    <property type="nucleotide sequence ID" value="NZ_DAWCRI010000292.1"/>
</dbReference>
<evidence type="ECO:0000313" key="9">
    <source>
        <dbReference type="Proteomes" id="UP000476055"/>
    </source>
</evidence>
<keyword evidence="3 7" id="KW-0812">Transmembrane</keyword>
<evidence type="ECO:0000256" key="7">
    <source>
        <dbReference type="SAM" id="Phobius"/>
    </source>
</evidence>